<keyword evidence="3" id="KW-1185">Reference proteome</keyword>
<sequence length="581" mass="64789">MTTNIGVRSKLSYIVMFKLLVIGNCLNITKVNFSNKVIIGNQNITNVNSLNKDGTLPIDTIFTPSPGPIWPQGGNFSTYEIDLGGLQVTQISYFQKTYTAYEGGPDNLGVTFFEPPSVPGFSMLGAYAQANNQPLFGWVLMGKTNASDESGEILKQPIDYTIQLMMIAPQSIAYLWLPIPPDGYKSVGLLITSSPDKPSLDRIRCVRSDFTDEAEPDTWIWGMGGFNVYGLRPKTRGTNAKPLSVGTFILTSDQNNTIYLSVLKNNNPSITCNPNIDQVRALFQEYSPLIYSHPDEKYHPSSVNWFFNNGALLYKKGDELNPVPIEIDGANLPQGDKNDGLYWLDLPINGQARGNIVKGDLQTAEVYLHVKPVLGSTFTDIQVWVFYPFNGHAVAKLAFIKRISLGHIGEHVGDWEHVTLRISNFDGTLYKVFFATHNWGRWVDSSLLNYQNGNKFAVFASLNGHANYYHPGNILLGGGKDVGIRDETWWSDTVFDSGTRYQVVAGDGLGVASPPWLGFKRKWGPDVIFDFWKEVRKLEKVLIGPLKKEFRKLMNSLPDEFYGQNGPPGPTDKDNWDGDEN</sequence>
<dbReference type="Pfam" id="PF06101">
    <property type="entry name" value="Vps62"/>
    <property type="match status" value="1"/>
</dbReference>
<organism evidence="2 3">
    <name type="scientific">Castilleja foliolosa</name>
    <dbReference type="NCBI Taxonomy" id="1961234"/>
    <lineage>
        <taxon>Eukaryota</taxon>
        <taxon>Viridiplantae</taxon>
        <taxon>Streptophyta</taxon>
        <taxon>Embryophyta</taxon>
        <taxon>Tracheophyta</taxon>
        <taxon>Spermatophyta</taxon>
        <taxon>Magnoliopsida</taxon>
        <taxon>eudicotyledons</taxon>
        <taxon>Gunneridae</taxon>
        <taxon>Pentapetalae</taxon>
        <taxon>asterids</taxon>
        <taxon>lamiids</taxon>
        <taxon>Lamiales</taxon>
        <taxon>Orobanchaceae</taxon>
        <taxon>Pedicularideae</taxon>
        <taxon>Castillejinae</taxon>
        <taxon>Castilleja</taxon>
    </lineage>
</organism>
<comment type="caution">
    <text evidence="2">The sequence shown here is derived from an EMBL/GenBank/DDBJ whole genome shotgun (WGS) entry which is preliminary data.</text>
</comment>
<protein>
    <recommendedName>
        <fullName evidence="4">DUF946 domain-containing protein</fullName>
    </recommendedName>
</protein>
<feature type="region of interest" description="Disordered" evidence="1">
    <location>
        <begin position="559"/>
        <end position="581"/>
    </location>
</feature>
<dbReference type="Proteomes" id="UP001632038">
    <property type="component" value="Unassembled WGS sequence"/>
</dbReference>
<dbReference type="InterPro" id="IPR009291">
    <property type="entry name" value="Vps62"/>
</dbReference>
<proteinExistence type="predicted"/>
<name>A0ABD3E9L1_9LAMI</name>
<evidence type="ECO:0000313" key="3">
    <source>
        <dbReference type="Proteomes" id="UP001632038"/>
    </source>
</evidence>
<dbReference type="PANTHER" id="PTHR48152:SF3">
    <property type="entry name" value="DUF946 FAMILY PROTEIN (DUF946)"/>
    <property type="match status" value="1"/>
</dbReference>
<dbReference type="PANTHER" id="PTHR48152">
    <property type="entry name" value="F1C9.34 PROTEIN"/>
    <property type="match status" value="1"/>
</dbReference>
<evidence type="ECO:0008006" key="4">
    <source>
        <dbReference type="Google" id="ProtNLM"/>
    </source>
</evidence>
<feature type="compositionally biased region" description="Basic and acidic residues" evidence="1">
    <location>
        <begin position="571"/>
        <end position="581"/>
    </location>
</feature>
<accession>A0ABD3E9L1</accession>
<evidence type="ECO:0000256" key="1">
    <source>
        <dbReference type="SAM" id="MobiDB-lite"/>
    </source>
</evidence>
<evidence type="ECO:0000313" key="2">
    <source>
        <dbReference type="EMBL" id="KAL3651033.1"/>
    </source>
</evidence>
<reference evidence="3" key="1">
    <citation type="journal article" date="2024" name="IScience">
        <title>Strigolactones Initiate the Formation of Haustorium-like Structures in Castilleja.</title>
        <authorList>
            <person name="Buerger M."/>
            <person name="Peterson D."/>
            <person name="Chory J."/>
        </authorList>
    </citation>
    <scope>NUCLEOTIDE SEQUENCE [LARGE SCALE GENOMIC DNA]</scope>
</reference>
<gene>
    <name evidence="2" type="ORF">CASFOL_007436</name>
</gene>
<dbReference type="AlphaFoldDB" id="A0ABD3E9L1"/>
<dbReference type="EMBL" id="JAVIJP010000007">
    <property type="protein sequence ID" value="KAL3651033.1"/>
    <property type="molecule type" value="Genomic_DNA"/>
</dbReference>